<evidence type="ECO:0000313" key="1">
    <source>
        <dbReference type="EMBL" id="RYC29635.1"/>
    </source>
</evidence>
<accession>A0A4Q2U4C4</accession>
<reference evidence="1 2" key="1">
    <citation type="submission" date="2018-12" db="EMBL/GenBank/DDBJ databases">
        <authorList>
            <person name="Grouzdev D.S."/>
            <person name="Krutkina M.S."/>
        </authorList>
    </citation>
    <scope>NUCLEOTIDE SEQUENCE [LARGE SCALE GENOMIC DNA]</scope>
    <source>
        <strain evidence="1 2">RmlP026</strain>
    </source>
</reference>
<sequence length="81" mass="8742">MSDMEGTFAFEAVGANGYAVVHQPTGLAWRFKVETSQPLSLRSLMPQRPSDTPAATKATSAVRRSAFQFAVAEARKLGLID</sequence>
<dbReference type="Proteomes" id="UP000290759">
    <property type="component" value="Unassembled WGS sequence"/>
</dbReference>
<name>A0A4Q2U4C4_9HYPH</name>
<protein>
    <submittedName>
        <fullName evidence="1">Uncharacterized protein</fullName>
    </submittedName>
</protein>
<comment type="caution">
    <text evidence="1">The sequence shown here is derived from an EMBL/GenBank/DDBJ whole genome shotgun (WGS) entry which is preliminary data.</text>
</comment>
<gene>
    <name evidence="1" type="ORF">D3273_23050</name>
</gene>
<keyword evidence="2" id="KW-1185">Reference proteome</keyword>
<organism evidence="1 2">
    <name type="scientific">Lichenibacterium minor</name>
    <dbReference type="NCBI Taxonomy" id="2316528"/>
    <lineage>
        <taxon>Bacteria</taxon>
        <taxon>Pseudomonadati</taxon>
        <taxon>Pseudomonadota</taxon>
        <taxon>Alphaproteobacteria</taxon>
        <taxon>Hyphomicrobiales</taxon>
        <taxon>Lichenihabitantaceae</taxon>
        <taxon>Lichenibacterium</taxon>
    </lineage>
</organism>
<reference evidence="1 2" key="2">
    <citation type="submission" date="2019-02" db="EMBL/GenBank/DDBJ databases">
        <title>'Lichenibacterium ramalinii' gen. nov. sp. nov., 'Lichenibacterium minor' gen. nov. sp. nov.</title>
        <authorList>
            <person name="Pankratov T."/>
        </authorList>
    </citation>
    <scope>NUCLEOTIDE SEQUENCE [LARGE SCALE GENOMIC DNA]</scope>
    <source>
        <strain evidence="1 2">RmlP026</strain>
    </source>
</reference>
<proteinExistence type="predicted"/>
<evidence type="ECO:0000313" key="2">
    <source>
        <dbReference type="Proteomes" id="UP000290759"/>
    </source>
</evidence>
<dbReference type="RefSeq" id="WP_129229246.1">
    <property type="nucleotide sequence ID" value="NZ_QYBB01000045.1"/>
</dbReference>
<dbReference type="EMBL" id="QYBB01000045">
    <property type="protein sequence ID" value="RYC29635.1"/>
    <property type="molecule type" value="Genomic_DNA"/>
</dbReference>
<dbReference type="AlphaFoldDB" id="A0A4Q2U4C4"/>